<sequence length="113" mass="13453">MKLSLFGIALSSKQGLYQSIKINLQQNIEAIFTIVIVYKKEIITKSQFKQINFNAFEELNDQKQQSEINHNQTESIKRETLKQKEIILGKDQRKDIMNKIIYQFISFERKRQQ</sequence>
<dbReference type="EMBL" id="CAJJDN010000063">
    <property type="protein sequence ID" value="CAD8094856.1"/>
    <property type="molecule type" value="Genomic_DNA"/>
</dbReference>
<protein>
    <submittedName>
        <fullName evidence="1">Uncharacterized protein</fullName>
    </submittedName>
</protein>
<evidence type="ECO:0000313" key="1">
    <source>
        <dbReference type="EMBL" id="CAD8094856.1"/>
    </source>
</evidence>
<gene>
    <name evidence="1" type="ORF">PSON_ATCC_30995.1.T0630101</name>
</gene>
<proteinExistence type="predicted"/>
<evidence type="ECO:0000313" key="2">
    <source>
        <dbReference type="Proteomes" id="UP000692954"/>
    </source>
</evidence>
<organism evidence="1 2">
    <name type="scientific">Paramecium sonneborni</name>
    <dbReference type="NCBI Taxonomy" id="65129"/>
    <lineage>
        <taxon>Eukaryota</taxon>
        <taxon>Sar</taxon>
        <taxon>Alveolata</taxon>
        <taxon>Ciliophora</taxon>
        <taxon>Intramacronucleata</taxon>
        <taxon>Oligohymenophorea</taxon>
        <taxon>Peniculida</taxon>
        <taxon>Parameciidae</taxon>
        <taxon>Paramecium</taxon>
    </lineage>
</organism>
<accession>A0A8S1NXV7</accession>
<reference evidence="1" key="1">
    <citation type="submission" date="2021-01" db="EMBL/GenBank/DDBJ databases">
        <authorList>
            <consortium name="Genoscope - CEA"/>
            <person name="William W."/>
        </authorList>
    </citation>
    <scope>NUCLEOTIDE SEQUENCE</scope>
</reference>
<comment type="caution">
    <text evidence="1">The sequence shown here is derived from an EMBL/GenBank/DDBJ whole genome shotgun (WGS) entry which is preliminary data.</text>
</comment>
<keyword evidence="2" id="KW-1185">Reference proteome</keyword>
<dbReference type="Proteomes" id="UP000692954">
    <property type="component" value="Unassembled WGS sequence"/>
</dbReference>
<dbReference type="AlphaFoldDB" id="A0A8S1NXV7"/>
<name>A0A8S1NXV7_9CILI</name>